<proteinExistence type="predicted"/>
<dbReference type="RefSeq" id="WP_286055516.1">
    <property type="nucleotide sequence ID" value="NZ_JASVWF010000006.1"/>
</dbReference>
<reference evidence="1 2" key="1">
    <citation type="submission" date="2023-06" db="EMBL/GenBank/DDBJ databases">
        <title>Actinomycetospora Odt1-22.</title>
        <authorList>
            <person name="Supong K."/>
        </authorList>
    </citation>
    <scope>NUCLEOTIDE SEQUENCE [LARGE SCALE GENOMIC DNA]</scope>
    <source>
        <strain evidence="1 2">Odt1-22</strain>
    </source>
</reference>
<organism evidence="1 2">
    <name type="scientific">Actinomycetospora termitidis</name>
    <dbReference type="NCBI Taxonomy" id="3053470"/>
    <lineage>
        <taxon>Bacteria</taxon>
        <taxon>Bacillati</taxon>
        <taxon>Actinomycetota</taxon>
        <taxon>Actinomycetes</taxon>
        <taxon>Pseudonocardiales</taxon>
        <taxon>Pseudonocardiaceae</taxon>
        <taxon>Actinomycetospora</taxon>
    </lineage>
</organism>
<dbReference type="EMBL" id="JASVWF010000006">
    <property type="protein sequence ID" value="MDL5158954.1"/>
    <property type="molecule type" value="Genomic_DNA"/>
</dbReference>
<comment type="caution">
    <text evidence="1">The sequence shown here is derived from an EMBL/GenBank/DDBJ whole genome shotgun (WGS) entry which is preliminary data.</text>
</comment>
<dbReference type="Proteomes" id="UP001231924">
    <property type="component" value="Unassembled WGS sequence"/>
</dbReference>
<sequence length="223" mass="24091">MTDRTAPWTQRDTALWHTCDLAAAMARGEYPTPKQTIASSFPPCYAPDERFWASGPYSLSLYFAMGDGSYESSTTIAGGTGLLGMALLAATATGSAVGNARRRREAAALAVPQWHVVQQGVLHASGYGVYLQSAEYGLGSWDWWSLLSAEMLAPGVVQFQGRDTGPFVIASDWAELVFVTWAICRFPGHHQLVTGTWLPEGWLAHAAAHHPTALRSPALQLGR</sequence>
<protein>
    <submittedName>
        <fullName evidence="1">Uncharacterized protein</fullName>
    </submittedName>
</protein>
<evidence type="ECO:0000313" key="2">
    <source>
        <dbReference type="Proteomes" id="UP001231924"/>
    </source>
</evidence>
<evidence type="ECO:0000313" key="1">
    <source>
        <dbReference type="EMBL" id="MDL5158954.1"/>
    </source>
</evidence>
<keyword evidence="2" id="KW-1185">Reference proteome</keyword>
<gene>
    <name evidence="1" type="ORF">QRT03_23500</name>
</gene>
<accession>A0ABT7MFK5</accession>
<name>A0ABT7MFK5_9PSEU</name>